<dbReference type="EC" id="4.4.1.2" evidence="3"/>
<dbReference type="PANTHER" id="PTHR11808:SF85">
    <property type="entry name" value="CYSTATHIONINE GAMMA-LYASE-RELATED"/>
    <property type="match status" value="1"/>
</dbReference>
<keyword evidence="2 7" id="KW-0663">Pyridoxal phosphate</keyword>
<sequence length="408" mass="43729">MYNGCNVPFARSYLMNEKIFTTAIHAGRPEEGPSSLPSVPGIDLAVSYRAPDAATLHARLGGETHGFSYSRYGSPTNAALEEALCTLEGAETARACASGMAAVHIALLLTGLQANDTLLLAQDSYGATFALVDTVMRRLGVRPVFVDATDRASLGAALAEHRPRALLVEPISNPLLRLCDVAAAARLCAEHEAQLIVDATFATPYLMRPLELGADIVVHSLSKYIGGHDDLLGGIVLAREEYAEELRSLTILTGGLLDPHASFLALRGLRTLPLRMREHCRNATIVAEWLIEHPHIAVVYYPGLASHPQHAIAANVLPNGFGGMVAFDLQGGNEAAVLHFLDKLRMILPVTTLGGVASQILYPARTSHRALPSERRRSLGIGEGLLRLSVGIEDPEDIIADLAQALER</sequence>
<dbReference type="Gene3D" id="3.40.640.10">
    <property type="entry name" value="Type I PLP-dependent aspartate aminotransferase-like (Major domain)"/>
    <property type="match status" value="1"/>
</dbReference>
<dbReference type="Gene3D" id="3.90.1150.10">
    <property type="entry name" value="Aspartate Aminotransferase, domain 1"/>
    <property type="match status" value="1"/>
</dbReference>
<evidence type="ECO:0000256" key="5">
    <source>
        <dbReference type="ARBA" id="ARBA00048780"/>
    </source>
</evidence>
<dbReference type="AlphaFoldDB" id="A0A2A6RJ32"/>
<dbReference type="InterPro" id="IPR000277">
    <property type="entry name" value="Cys/Met-Metab_PyrdxlP-dep_enz"/>
</dbReference>
<organism evidence="9 10">
    <name type="scientific">Candidatus Viridilinea mediisalina</name>
    <dbReference type="NCBI Taxonomy" id="2024553"/>
    <lineage>
        <taxon>Bacteria</taxon>
        <taxon>Bacillati</taxon>
        <taxon>Chloroflexota</taxon>
        <taxon>Chloroflexia</taxon>
        <taxon>Chloroflexales</taxon>
        <taxon>Chloroflexineae</taxon>
        <taxon>Oscillochloridaceae</taxon>
        <taxon>Candidatus Viridilinea</taxon>
    </lineage>
</organism>
<dbReference type="GO" id="GO:0030170">
    <property type="term" value="F:pyridoxal phosphate binding"/>
    <property type="evidence" value="ECO:0007669"/>
    <property type="project" value="InterPro"/>
</dbReference>
<dbReference type="InterPro" id="IPR015421">
    <property type="entry name" value="PyrdxlP-dep_Trfase_major"/>
</dbReference>
<evidence type="ECO:0000256" key="2">
    <source>
        <dbReference type="ARBA" id="ARBA00022898"/>
    </source>
</evidence>
<dbReference type="InterPro" id="IPR015422">
    <property type="entry name" value="PyrdxlP-dep_Trfase_small"/>
</dbReference>
<gene>
    <name evidence="9" type="ORF">CJ255_10895</name>
</gene>
<comment type="catalytic activity">
    <reaction evidence="5">
        <text>L-homocysteine + H2O = 2-oxobutanoate + hydrogen sulfide + NH4(+) + H(+)</text>
        <dbReference type="Rhea" id="RHEA:14501"/>
        <dbReference type="ChEBI" id="CHEBI:15377"/>
        <dbReference type="ChEBI" id="CHEBI:15378"/>
        <dbReference type="ChEBI" id="CHEBI:16763"/>
        <dbReference type="ChEBI" id="CHEBI:28938"/>
        <dbReference type="ChEBI" id="CHEBI:29919"/>
        <dbReference type="ChEBI" id="CHEBI:58199"/>
        <dbReference type="EC" id="4.4.1.2"/>
    </reaction>
    <physiologicalReaction direction="left-to-right" evidence="5">
        <dbReference type="Rhea" id="RHEA:14502"/>
    </physiologicalReaction>
</comment>
<comment type="catalytic activity">
    <reaction evidence="6">
        <text>L-methionine + H2O = methanethiol + 2-oxobutanoate + NH4(+)</text>
        <dbReference type="Rhea" id="RHEA:23800"/>
        <dbReference type="ChEBI" id="CHEBI:15377"/>
        <dbReference type="ChEBI" id="CHEBI:16007"/>
        <dbReference type="ChEBI" id="CHEBI:16763"/>
        <dbReference type="ChEBI" id="CHEBI:28938"/>
        <dbReference type="ChEBI" id="CHEBI:57844"/>
        <dbReference type="EC" id="4.4.1.11"/>
    </reaction>
    <physiologicalReaction direction="left-to-right" evidence="6">
        <dbReference type="Rhea" id="RHEA:23801"/>
    </physiologicalReaction>
</comment>
<keyword evidence="10" id="KW-1185">Reference proteome</keyword>
<dbReference type="GO" id="GO:0005737">
    <property type="term" value="C:cytoplasm"/>
    <property type="evidence" value="ECO:0007669"/>
    <property type="project" value="TreeGrafter"/>
</dbReference>
<comment type="similarity">
    <text evidence="8">Belongs to the trans-sulfuration enzymes family.</text>
</comment>
<feature type="modified residue" description="N6-(pyridoxal phosphate)lysine" evidence="7">
    <location>
        <position position="223"/>
    </location>
</feature>
<dbReference type="Pfam" id="PF01053">
    <property type="entry name" value="Cys_Met_Meta_PP"/>
    <property type="match status" value="1"/>
</dbReference>
<dbReference type="GO" id="GO:0019343">
    <property type="term" value="P:cysteine biosynthetic process via cystathionine"/>
    <property type="evidence" value="ECO:0007669"/>
    <property type="project" value="TreeGrafter"/>
</dbReference>
<evidence type="ECO:0000256" key="8">
    <source>
        <dbReference type="RuleBase" id="RU362118"/>
    </source>
</evidence>
<dbReference type="GO" id="GO:0018826">
    <property type="term" value="F:methionine gamma-lyase activity"/>
    <property type="evidence" value="ECO:0007669"/>
    <property type="project" value="UniProtKB-EC"/>
</dbReference>
<dbReference type="CDD" id="cd00614">
    <property type="entry name" value="CGS_like"/>
    <property type="match status" value="1"/>
</dbReference>
<evidence type="ECO:0000313" key="10">
    <source>
        <dbReference type="Proteomes" id="UP000220527"/>
    </source>
</evidence>
<evidence type="ECO:0000256" key="6">
    <source>
        <dbReference type="ARBA" id="ARBA00052699"/>
    </source>
</evidence>
<proteinExistence type="inferred from homology"/>
<dbReference type="SUPFAM" id="SSF53383">
    <property type="entry name" value="PLP-dependent transferases"/>
    <property type="match status" value="1"/>
</dbReference>
<dbReference type="Proteomes" id="UP000220527">
    <property type="component" value="Unassembled WGS sequence"/>
</dbReference>
<dbReference type="InterPro" id="IPR015424">
    <property type="entry name" value="PyrdxlP-dep_Trfase"/>
</dbReference>
<dbReference type="GO" id="GO:0019346">
    <property type="term" value="P:transsulfuration"/>
    <property type="evidence" value="ECO:0007669"/>
    <property type="project" value="InterPro"/>
</dbReference>
<dbReference type="GO" id="GO:0047982">
    <property type="term" value="F:homocysteine desulfhydrase activity"/>
    <property type="evidence" value="ECO:0007669"/>
    <property type="project" value="UniProtKB-EC"/>
</dbReference>
<evidence type="ECO:0000256" key="4">
    <source>
        <dbReference type="ARBA" id="ARBA00047199"/>
    </source>
</evidence>
<accession>A0A2A6RJ32</accession>
<protein>
    <recommendedName>
        <fullName evidence="3">homocysteine desulfhydrase</fullName>
        <ecNumber evidence="3">4.4.1.2</ecNumber>
    </recommendedName>
    <alternativeName>
        <fullName evidence="4">Homocysteine desulfhydrase</fullName>
    </alternativeName>
</protein>
<dbReference type="PIRSF" id="PIRSF001434">
    <property type="entry name" value="CGS"/>
    <property type="match status" value="1"/>
</dbReference>
<evidence type="ECO:0000256" key="7">
    <source>
        <dbReference type="PIRSR" id="PIRSR001434-2"/>
    </source>
</evidence>
<reference evidence="10" key="1">
    <citation type="submission" date="2017-08" db="EMBL/GenBank/DDBJ databases">
        <authorList>
            <person name="Grouzdev D.S."/>
            <person name="Gaisin V.A."/>
            <person name="Rysina M.S."/>
            <person name="Gorlenko V.M."/>
        </authorList>
    </citation>
    <scope>NUCLEOTIDE SEQUENCE [LARGE SCALE GENOMIC DNA]</scope>
    <source>
        <strain evidence="10">Kir15-3F</strain>
    </source>
</reference>
<dbReference type="PANTHER" id="PTHR11808">
    <property type="entry name" value="TRANS-SULFURATION ENZYME FAMILY MEMBER"/>
    <property type="match status" value="1"/>
</dbReference>
<dbReference type="EMBL" id="NQWI01000043">
    <property type="protein sequence ID" value="PDW03022.1"/>
    <property type="molecule type" value="Genomic_DNA"/>
</dbReference>
<evidence type="ECO:0000256" key="1">
    <source>
        <dbReference type="ARBA" id="ARBA00001933"/>
    </source>
</evidence>
<evidence type="ECO:0000313" key="9">
    <source>
        <dbReference type="EMBL" id="PDW03022.1"/>
    </source>
</evidence>
<comment type="cofactor">
    <cofactor evidence="1 8">
        <name>pyridoxal 5'-phosphate</name>
        <dbReference type="ChEBI" id="CHEBI:597326"/>
    </cofactor>
</comment>
<evidence type="ECO:0000256" key="3">
    <source>
        <dbReference type="ARBA" id="ARBA00047175"/>
    </source>
</evidence>
<name>A0A2A6RJ32_9CHLR</name>
<comment type="caution">
    <text evidence="9">The sequence shown here is derived from an EMBL/GenBank/DDBJ whole genome shotgun (WGS) entry which is preliminary data.</text>
</comment>
<dbReference type="FunFam" id="3.40.640.10:FF:000046">
    <property type="entry name" value="Cystathionine gamma-lyase"/>
    <property type="match status" value="1"/>
</dbReference>
<dbReference type="GO" id="GO:0004123">
    <property type="term" value="F:cystathionine gamma-lyase activity"/>
    <property type="evidence" value="ECO:0007669"/>
    <property type="project" value="TreeGrafter"/>
</dbReference>
<dbReference type="OrthoDB" id="9780685at2"/>